<name>A0A9X3S7L9_9ACTN</name>
<keyword evidence="2" id="KW-1185">Reference proteome</keyword>
<protein>
    <submittedName>
        <fullName evidence="1">Uncharacterized protein</fullName>
    </submittedName>
</protein>
<proteinExistence type="predicted"/>
<dbReference type="RefSeq" id="WP_270023586.1">
    <property type="nucleotide sequence ID" value="NZ_JAPDDP010000004.1"/>
</dbReference>
<dbReference type="AlphaFoldDB" id="A0A9X3S7L9"/>
<reference evidence="1" key="1">
    <citation type="submission" date="2022-10" db="EMBL/GenBank/DDBJ databases">
        <title>The WGS of Solirubrobacter phytolaccae KCTC 29190.</title>
        <authorList>
            <person name="Jiang Z."/>
        </authorList>
    </citation>
    <scope>NUCLEOTIDE SEQUENCE</scope>
    <source>
        <strain evidence="1">KCTC 29190</strain>
    </source>
</reference>
<evidence type="ECO:0000313" key="1">
    <source>
        <dbReference type="EMBL" id="MDA0179316.1"/>
    </source>
</evidence>
<organism evidence="1 2">
    <name type="scientific">Solirubrobacter phytolaccae</name>
    <dbReference type="NCBI Taxonomy" id="1404360"/>
    <lineage>
        <taxon>Bacteria</taxon>
        <taxon>Bacillati</taxon>
        <taxon>Actinomycetota</taxon>
        <taxon>Thermoleophilia</taxon>
        <taxon>Solirubrobacterales</taxon>
        <taxon>Solirubrobacteraceae</taxon>
        <taxon>Solirubrobacter</taxon>
    </lineage>
</organism>
<dbReference type="EMBL" id="JAPDDP010000004">
    <property type="protein sequence ID" value="MDA0179316.1"/>
    <property type="molecule type" value="Genomic_DNA"/>
</dbReference>
<accession>A0A9X3S7L9</accession>
<gene>
    <name evidence="1" type="ORF">OJ997_03320</name>
</gene>
<sequence length="58" mass="6234">MPSTASVSFDRTITSEAKQAPLWCFNDARTHDAKAIRQLAPVSIGVKRGFVASLTIAT</sequence>
<dbReference type="Proteomes" id="UP001147653">
    <property type="component" value="Unassembled WGS sequence"/>
</dbReference>
<evidence type="ECO:0000313" key="2">
    <source>
        <dbReference type="Proteomes" id="UP001147653"/>
    </source>
</evidence>
<comment type="caution">
    <text evidence="1">The sequence shown here is derived from an EMBL/GenBank/DDBJ whole genome shotgun (WGS) entry which is preliminary data.</text>
</comment>